<organism evidence="1 2">
    <name type="scientific">Rhizoctonia solani</name>
    <dbReference type="NCBI Taxonomy" id="456999"/>
    <lineage>
        <taxon>Eukaryota</taxon>
        <taxon>Fungi</taxon>
        <taxon>Dikarya</taxon>
        <taxon>Basidiomycota</taxon>
        <taxon>Agaricomycotina</taxon>
        <taxon>Agaricomycetes</taxon>
        <taxon>Cantharellales</taxon>
        <taxon>Ceratobasidiaceae</taxon>
        <taxon>Rhizoctonia</taxon>
    </lineage>
</organism>
<accession>A0A8H7H276</accession>
<dbReference type="AlphaFoldDB" id="A0A8H7H276"/>
<gene>
    <name evidence="1" type="ORF">RHS04_08204</name>
</gene>
<protein>
    <recommendedName>
        <fullName evidence="3">F-box domain-containing protein</fullName>
    </recommendedName>
</protein>
<dbReference type="Proteomes" id="UP000650582">
    <property type="component" value="Unassembled WGS sequence"/>
</dbReference>
<proteinExistence type="predicted"/>
<dbReference type="EMBL" id="JACYCC010000217">
    <property type="protein sequence ID" value="KAF8671699.1"/>
    <property type="molecule type" value="Genomic_DNA"/>
</dbReference>
<evidence type="ECO:0000313" key="2">
    <source>
        <dbReference type="Proteomes" id="UP000650582"/>
    </source>
</evidence>
<evidence type="ECO:0000313" key="1">
    <source>
        <dbReference type="EMBL" id="KAF8671699.1"/>
    </source>
</evidence>
<sequence>MSSHVQVSAEQVVRTWETTVHHLEKAVTAHLDSCSGLALPDLHTHDPAHLLSHIEHQLHSFDTLIVSRLNAARSSMACFRNRLASPIHRLPDEILSRIFDYSINLYDIEQSHHLSSQYRTQVIYRNLHTLLGVCSVWRRVGMSHCALWSLVPVVRNRNDRFMSTAAQLSLERASGSKLHLVAELNRERLDMENYVREMLTEYGPRFSTINLHSDSMAPIRVAVRKLVKSVRNTSSSLTGLSICHHRPDKFMARGIDDIYGQSDPDQDDFNRLLEPLRVLRLCGLKIHFGSLSFRNLTELRLQDMWAGRTVDVQDFIWSLSSAAQLRRLEIISILNHPNQINTTPRSYDFPITLPALEVLYLEDLFKDLLDLILESIAPGSHHTTLHLTGKCVRTYPPRDNEVLGFHDSKLGNFKIDTLMIGHDLGGHGPALRPLLEMLPTIKTLYMDCLTLTPSNLRPLINHAGPGKPPVNFPRLTKLYIGQSFFPDISGLHSLQEVVASHPIMELGLGVGLREFTETRDTLRHIQEPHEQMDPFREWFLSTVPKVVWLPAGDSMKPYALEYESEVWQL</sequence>
<name>A0A8H7H276_9AGAM</name>
<comment type="caution">
    <text evidence="1">The sequence shown here is derived from an EMBL/GenBank/DDBJ whole genome shotgun (WGS) entry which is preliminary data.</text>
</comment>
<evidence type="ECO:0008006" key="3">
    <source>
        <dbReference type="Google" id="ProtNLM"/>
    </source>
</evidence>
<reference evidence="1" key="1">
    <citation type="submission" date="2020-09" db="EMBL/GenBank/DDBJ databases">
        <title>Comparative genome analyses of four rice-infecting Rhizoctonia solani isolates reveal extensive enrichment of homogalacturonan modification genes.</title>
        <authorList>
            <person name="Lee D.-Y."/>
            <person name="Jeon J."/>
            <person name="Kim K.-T."/>
            <person name="Cheong K."/>
            <person name="Song H."/>
            <person name="Choi G."/>
            <person name="Ko J."/>
            <person name="Opiyo S.O."/>
            <person name="Zuo S."/>
            <person name="Madhav S."/>
            <person name="Lee Y.-H."/>
            <person name="Wang G.-L."/>
        </authorList>
    </citation>
    <scope>NUCLEOTIDE SEQUENCE</scope>
    <source>
        <strain evidence="1">AG1-IA YN-7</strain>
    </source>
</reference>